<dbReference type="GO" id="GO:0044325">
    <property type="term" value="F:transmembrane transporter binding"/>
    <property type="evidence" value="ECO:0007669"/>
    <property type="project" value="TreeGrafter"/>
</dbReference>
<feature type="compositionally biased region" description="Basic and acidic residues" evidence="9">
    <location>
        <begin position="122"/>
        <end position="143"/>
    </location>
</feature>
<keyword evidence="3" id="KW-0677">Repeat</keyword>
<gene>
    <name evidence="13" type="primary">RIMS2</name>
</gene>
<dbReference type="CTD" id="9699"/>
<feature type="domain" description="C2" evidence="10">
    <location>
        <begin position="546"/>
        <end position="669"/>
    </location>
</feature>
<keyword evidence="2" id="KW-0479">Metal-binding</keyword>
<dbReference type="Gene3D" id="2.60.40.150">
    <property type="entry name" value="C2 domain"/>
    <property type="match status" value="2"/>
</dbReference>
<dbReference type="SUPFAM" id="SSF50156">
    <property type="entry name" value="PDZ domain-like"/>
    <property type="match status" value="1"/>
</dbReference>
<feature type="region of interest" description="Disordered" evidence="9">
    <location>
        <begin position="679"/>
        <end position="716"/>
    </location>
</feature>
<dbReference type="RefSeq" id="XP_054840414.1">
    <property type="nucleotide sequence ID" value="XM_054984439.1"/>
</dbReference>
<evidence type="ECO:0000256" key="7">
    <source>
        <dbReference type="ARBA" id="ARBA00023018"/>
    </source>
</evidence>
<dbReference type="InterPro" id="IPR039032">
    <property type="entry name" value="Rim-like"/>
</dbReference>
<dbReference type="CDD" id="cd04031">
    <property type="entry name" value="C2A_RIM1alpha"/>
    <property type="match status" value="1"/>
</dbReference>
<dbReference type="Gene3D" id="2.30.42.10">
    <property type="match status" value="1"/>
</dbReference>
<dbReference type="Proteomes" id="UP001190640">
    <property type="component" value="Chromosome 7"/>
</dbReference>
<dbReference type="PANTHER" id="PTHR12157:SF15">
    <property type="entry name" value="REGULATING SYNAPTIC MEMBRANE EXOCYTOSIS PROTEIN 2"/>
    <property type="match status" value="1"/>
</dbReference>
<dbReference type="FunFam" id="2.30.42.10:FF:000003">
    <property type="entry name" value="Regulating synaptic membrane exocytosis protein 1, putative"/>
    <property type="match status" value="1"/>
</dbReference>
<accession>A0AA97JNY9</accession>
<dbReference type="SMART" id="SM00228">
    <property type="entry name" value="PDZ"/>
    <property type="match status" value="1"/>
</dbReference>
<dbReference type="GO" id="GO:0048791">
    <property type="term" value="P:calcium ion-regulated exocytosis of neurotransmitter"/>
    <property type="evidence" value="ECO:0007669"/>
    <property type="project" value="TreeGrafter"/>
</dbReference>
<evidence type="ECO:0000256" key="5">
    <source>
        <dbReference type="ARBA" id="ARBA00022782"/>
    </source>
</evidence>
<dbReference type="GO" id="GO:0048788">
    <property type="term" value="C:cytoskeleton of presynaptic active zone"/>
    <property type="evidence" value="ECO:0007669"/>
    <property type="project" value="TreeGrafter"/>
</dbReference>
<feature type="compositionally biased region" description="Basic and acidic residues" evidence="9">
    <location>
        <begin position="187"/>
        <end position="212"/>
    </location>
</feature>
<protein>
    <submittedName>
        <fullName evidence="13">Regulating synaptic membrane exocytosis protein 2 isoform X37</fullName>
    </submittedName>
</protein>
<reference evidence="13" key="1">
    <citation type="submission" date="2025-08" db="UniProtKB">
        <authorList>
            <consortium name="RefSeq"/>
        </authorList>
    </citation>
    <scope>IDENTIFICATION</scope>
    <source>
        <tissue evidence="13">Blood</tissue>
    </source>
</reference>
<name>A0AA97JNY9_EUBMA</name>
<dbReference type="SUPFAM" id="SSF49562">
    <property type="entry name" value="C2 domain (Calcium/lipid-binding domain, CaLB)"/>
    <property type="match status" value="2"/>
</dbReference>
<dbReference type="GeneID" id="129333071"/>
<feature type="compositionally biased region" description="Acidic residues" evidence="9">
    <location>
        <begin position="331"/>
        <end position="341"/>
    </location>
</feature>
<dbReference type="GO" id="GO:0042391">
    <property type="term" value="P:regulation of membrane potential"/>
    <property type="evidence" value="ECO:0007669"/>
    <property type="project" value="TreeGrafter"/>
</dbReference>
<dbReference type="FunFam" id="2.60.40.150:FF:000003">
    <property type="entry name" value="Regulating synaptic membrane exocytosis protein 2"/>
    <property type="match status" value="1"/>
</dbReference>
<evidence type="ECO:0000256" key="9">
    <source>
        <dbReference type="SAM" id="MobiDB-lite"/>
    </source>
</evidence>
<evidence type="ECO:0000256" key="3">
    <source>
        <dbReference type="ARBA" id="ARBA00022737"/>
    </source>
</evidence>
<feature type="compositionally biased region" description="Basic residues" evidence="9">
    <location>
        <begin position="301"/>
        <end position="310"/>
    </location>
</feature>
<feature type="compositionally biased region" description="Basic and acidic residues" evidence="9">
    <location>
        <begin position="851"/>
        <end position="862"/>
    </location>
</feature>
<feature type="compositionally biased region" description="Polar residues" evidence="9">
    <location>
        <begin position="781"/>
        <end position="800"/>
    </location>
</feature>
<keyword evidence="4" id="KW-0863">Zinc-finger</keyword>
<feature type="region of interest" description="Disordered" evidence="9">
    <location>
        <begin position="735"/>
        <end position="886"/>
    </location>
</feature>
<feature type="domain" description="PDZ" evidence="11">
    <location>
        <begin position="393"/>
        <end position="479"/>
    </location>
</feature>
<feature type="region of interest" description="Disordered" evidence="9">
    <location>
        <begin position="39"/>
        <end position="151"/>
    </location>
</feature>
<feature type="compositionally biased region" description="Basic and acidic residues" evidence="9">
    <location>
        <begin position="248"/>
        <end position="265"/>
    </location>
</feature>
<evidence type="ECO:0000313" key="13">
    <source>
        <dbReference type="RefSeq" id="XP_054840414.1"/>
    </source>
</evidence>
<feature type="region of interest" description="Disordered" evidence="9">
    <location>
        <begin position="165"/>
        <end position="347"/>
    </location>
</feature>
<dbReference type="CDD" id="cd06714">
    <property type="entry name" value="PDZ_RIM-like"/>
    <property type="match status" value="1"/>
</dbReference>
<dbReference type="PROSITE" id="PS50004">
    <property type="entry name" value="C2"/>
    <property type="match status" value="2"/>
</dbReference>
<feature type="compositionally biased region" description="Polar residues" evidence="9">
    <location>
        <begin position="735"/>
        <end position="756"/>
    </location>
</feature>
<evidence type="ECO:0000256" key="4">
    <source>
        <dbReference type="ARBA" id="ARBA00022771"/>
    </source>
</evidence>
<dbReference type="GO" id="GO:0048167">
    <property type="term" value="P:regulation of synaptic plasticity"/>
    <property type="evidence" value="ECO:0007669"/>
    <property type="project" value="TreeGrafter"/>
</dbReference>
<dbReference type="GO" id="GO:0031267">
    <property type="term" value="F:small GTPase binding"/>
    <property type="evidence" value="ECO:0007669"/>
    <property type="project" value="InterPro"/>
</dbReference>
<evidence type="ECO:0000313" key="12">
    <source>
        <dbReference type="Proteomes" id="UP001190640"/>
    </source>
</evidence>
<dbReference type="CDD" id="cd04028">
    <property type="entry name" value="C2B_RIM1alpha"/>
    <property type="match status" value="1"/>
</dbReference>
<dbReference type="InterPro" id="IPR000008">
    <property type="entry name" value="C2_dom"/>
</dbReference>
<dbReference type="GO" id="GO:0030154">
    <property type="term" value="P:cell differentiation"/>
    <property type="evidence" value="ECO:0007669"/>
    <property type="project" value="UniProtKB-KW"/>
</dbReference>
<feature type="compositionally biased region" description="Polar residues" evidence="9">
    <location>
        <begin position="215"/>
        <end position="236"/>
    </location>
</feature>
<dbReference type="FunFam" id="2.60.40.150:FF:000001">
    <property type="entry name" value="Regulating synaptic membrane exocytosis 3, isoform CRA_a"/>
    <property type="match status" value="1"/>
</dbReference>
<dbReference type="GO" id="GO:0042734">
    <property type="term" value="C:presynaptic membrane"/>
    <property type="evidence" value="ECO:0007669"/>
    <property type="project" value="TreeGrafter"/>
</dbReference>
<evidence type="ECO:0000259" key="11">
    <source>
        <dbReference type="PROSITE" id="PS50106"/>
    </source>
</evidence>
<dbReference type="InterPro" id="IPR036034">
    <property type="entry name" value="PDZ_sf"/>
</dbReference>
<feature type="domain" description="C2" evidence="10">
    <location>
        <begin position="949"/>
        <end position="1067"/>
    </location>
</feature>
<organism evidence="12 13">
    <name type="scientific">Eublepharis macularius</name>
    <name type="common">Leopard gecko</name>
    <name type="synonym">Cyrtodactylus macularius</name>
    <dbReference type="NCBI Taxonomy" id="481883"/>
    <lineage>
        <taxon>Eukaryota</taxon>
        <taxon>Metazoa</taxon>
        <taxon>Chordata</taxon>
        <taxon>Craniata</taxon>
        <taxon>Vertebrata</taxon>
        <taxon>Euteleostomi</taxon>
        <taxon>Lepidosauria</taxon>
        <taxon>Squamata</taxon>
        <taxon>Bifurcata</taxon>
        <taxon>Gekkota</taxon>
        <taxon>Eublepharidae</taxon>
        <taxon>Eublepharinae</taxon>
        <taxon>Eublepharis</taxon>
    </lineage>
</organism>
<sequence length="1103" mass="125728">MQFETLRQVCNSVLSHFHGVFSSPPNILQNDLFGQTLDNARKRSPSISRDQNRRYNQREERDDYSQNAISDSAMPRSPSDFTDRRLQRGPQLYEESELDDYRDSNRRSRRRSREYPLEEDVVQNREEYERQRREEEYQARYRSDPNLARYPVKPQPYEEQMRIHAEVSRARHERRHSDVSLANTELEDSRISMMRMERPSRQRSASERRAAMDQRSYSMERTQGPSPNRQRTTNHSPPTPRRSPIPFDRPDMRRTDSLRKQHHLDPSSAVRKTKREKMETMLRNDSLSSDQSESVRPPPPKPHKTKKGGKMRQVSLSSSEEELASTPEYTSCDDVEIESESVSEKGDMDYNWDHTSWHSSEASPMSLHPVTWQPSKDGDRLIGRILLNKRLKDGSVPRDSGAMLGLKVVGGKMTESGRLCAFITKVKKGSLADTVGHLRPGDEVLEWNGRLLQGATFEEVYNIILESKPEPQVELVVSRPIGDIPRIPDSTHAQLESSSSSFESQKMDRPSISVTSPMSPGMLRDVPQFLSGQLSSQSLSRRTAPFVPRVQIKLWYDKVGHQLIVTILGAKDLPSREDGRPRNPYVKIYFLPDRSDKNKRRTKTVKKTLEPKWNQTFIYSPVHRREFRERMLEITLWDQARVREEESEFLGEILIELETALLDDEPHWYKLQTHDVSSLPLPHPSPYLPRRQLHGESPTRRLQRSKRISDSEVSDYDCDDGIGVVSDYRHNGRDLQSSTLSVPEQVMSSNHCSRSGSPHHGDSIGRTRSWSPSVPPLPSRNVEQGSRGTRSTPAHYNTMNRMDRHRLMDDHNSPERERSHARTGSVQTSPSGTPVAGRRGRQLPQLPSKGTLERRYGDKEIEPYEEAGGKKLKSTVQRSTETGLAVEMRNWMTRQASRESTDGSMNSYSSEGNLIFPGVRLGADSQFSDFLDGLGPAQLVGRQTLATPAMGDIQIGMMDKKGQLEVEIIRARGLVVKPGSKTLPAPYVKVYLLENGACIAKKKTKVARKTLEPLYQQLLSFEESPQGKVLQIIVWGDYGRMDHKSFMGVAQILLDELDLSNMVIGWFKLFPPSSLVDPTLAPLTRRASQSSLESSTGPSYARS</sequence>
<feature type="compositionally biased region" description="Polar residues" evidence="9">
    <location>
        <begin position="283"/>
        <end position="294"/>
    </location>
</feature>
<dbReference type="PANTHER" id="PTHR12157">
    <property type="entry name" value="REGULATING SYNAPTIC MEMBRANE EXOCYTOSIS PROTEIN"/>
    <property type="match status" value="1"/>
</dbReference>
<dbReference type="AlphaFoldDB" id="A0AA97JNY9"/>
<evidence type="ECO:0000256" key="2">
    <source>
        <dbReference type="ARBA" id="ARBA00022723"/>
    </source>
</evidence>
<keyword evidence="5" id="KW-0221">Differentiation</keyword>
<dbReference type="PROSITE" id="PS50106">
    <property type="entry name" value="PDZ"/>
    <property type="match status" value="1"/>
</dbReference>
<dbReference type="GO" id="GO:2000300">
    <property type="term" value="P:regulation of synaptic vesicle exocytosis"/>
    <property type="evidence" value="ECO:0007669"/>
    <property type="project" value="TreeGrafter"/>
</dbReference>
<evidence type="ECO:0000256" key="1">
    <source>
        <dbReference type="ARBA" id="ARBA00022553"/>
    </source>
</evidence>
<feature type="region of interest" description="Disordered" evidence="9">
    <location>
        <begin position="487"/>
        <end position="518"/>
    </location>
</feature>
<feature type="compositionally biased region" description="Basic and acidic residues" evidence="9">
    <location>
        <begin position="801"/>
        <end position="820"/>
    </location>
</feature>
<evidence type="ECO:0000256" key="8">
    <source>
        <dbReference type="ARBA" id="ARBA00034103"/>
    </source>
</evidence>
<proteinExistence type="predicted"/>
<dbReference type="GO" id="GO:0008270">
    <property type="term" value="F:zinc ion binding"/>
    <property type="evidence" value="ECO:0007669"/>
    <property type="project" value="UniProtKB-KW"/>
</dbReference>
<evidence type="ECO:0000259" key="10">
    <source>
        <dbReference type="PROSITE" id="PS50004"/>
    </source>
</evidence>
<feature type="compositionally biased region" description="Basic and acidic residues" evidence="9">
    <location>
        <begin position="165"/>
        <end position="178"/>
    </location>
</feature>
<keyword evidence="7" id="KW-0770">Synapse</keyword>
<dbReference type="Pfam" id="PF00595">
    <property type="entry name" value="PDZ"/>
    <property type="match status" value="1"/>
</dbReference>
<dbReference type="InterPro" id="IPR035892">
    <property type="entry name" value="C2_domain_sf"/>
</dbReference>
<keyword evidence="6" id="KW-0862">Zinc</keyword>
<feature type="compositionally biased region" description="Polar residues" evidence="9">
    <location>
        <begin position="822"/>
        <end position="832"/>
    </location>
</feature>
<dbReference type="SMART" id="SM00239">
    <property type="entry name" value="C2"/>
    <property type="match status" value="2"/>
</dbReference>
<evidence type="ECO:0000256" key="6">
    <source>
        <dbReference type="ARBA" id="ARBA00022833"/>
    </source>
</evidence>
<feature type="compositionally biased region" description="Basic and acidic residues" evidence="9">
    <location>
        <begin position="50"/>
        <end position="64"/>
    </location>
</feature>
<dbReference type="GO" id="GO:0050806">
    <property type="term" value="P:positive regulation of synaptic transmission"/>
    <property type="evidence" value="ECO:0007669"/>
    <property type="project" value="TreeGrafter"/>
</dbReference>
<keyword evidence="1" id="KW-0597">Phosphoprotein</keyword>
<dbReference type="InterPro" id="IPR001478">
    <property type="entry name" value="PDZ"/>
</dbReference>
<dbReference type="Pfam" id="PF00168">
    <property type="entry name" value="C2"/>
    <property type="match status" value="2"/>
</dbReference>
<keyword evidence="12" id="KW-1185">Reference proteome</keyword>
<comment type="subcellular location">
    <subcellularLocation>
        <location evidence="8">Synapse</location>
    </subcellularLocation>
</comment>